<keyword evidence="7 9" id="KW-0472">Membrane</keyword>
<dbReference type="FunFam" id="1.20.1560.10:FF:000010">
    <property type="entry name" value="Multidrug resistance-associated ABC transporter"/>
    <property type="match status" value="1"/>
</dbReference>
<dbReference type="InterPro" id="IPR003593">
    <property type="entry name" value="AAA+_ATPase"/>
</dbReference>
<dbReference type="SUPFAM" id="SSF52540">
    <property type="entry name" value="P-loop containing nucleoside triphosphate hydrolases"/>
    <property type="match status" value="2"/>
</dbReference>
<dbReference type="FunFam" id="3.40.50.300:FF:000565">
    <property type="entry name" value="ABC bile acid transporter"/>
    <property type="match status" value="1"/>
</dbReference>
<feature type="transmembrane region" description="Helical" evidence="9">
    <location>
        <begin position="804"/>
        <end position="830"/>
    </location>
</feature>
<feature type="domain" description="ABC transporter" evidence="10">
    <location>
        <begin position="1127"/>
        <end position="1370"/>
    </location>
</feature>
<keyword evidence="3 9" id="KW-0812">Transmembrane</keyword>
<dbReference type="InterPro" id="IPR050173">
    <property type="entry name" value="ABC_transporter_C-like"/>
</dbReference>
<dbReference type="Gene3D" id="1.20.1560.10">
    <property type="entry name" value="ABC transporter type 1, transmembrane domain"/>
    <property type="match status" value="2"/>
</dbReference>
<feature type="transmembrane region" description="Helical" evidence="9">
    <location>
        <begin position="955"/>
        <end position="975"/>
    </location>
</feature>
<dbReference type="GeneID" id="70249244"/>
<dbReference type="CDD" id="cd18606">
    <property type="entry name" value="ABC_6TM_YOR1_D2_like"/>
    <property type="match status" value="1"/>
</dbReference>
<gene>
    <name evidence="12" type="ORF">BGW36DRAFT_405171</name>
</gene>
<dbReference type="GO" id="GO:0016887">
    <property type="term" value="F:ATP hydrolysis activity"/>
    <property type="evidence" value="ECO:0007669"/>
    <property type="project" value="InterPro"/>
</dbReference>
<evidence type="ECO:0000313" key="12">
    <source>
        <dbReference type="EMBL" id="KAH8702381.1"/>
    </source>
</evidence>
<feature type="compositionally biased region" description="Basic and acidic residues" evidence="8">
    <location>
        <begin position="520"/>
        <end position="533"/>
    </location>
</feature>
<dbReference type="InterPro" id="IPR036640">
    <property type="entry name" value="ABC1_TM_sf"/>
</dbReference>
<dbReference type="GO" id="GO:0005524">
    <property type="term" value="F:ATP binding"/>
    <property type="evidence" value="ECO:0007669"/>
    <property type="project" value="UniProtKB-KW"/>
</dbReference>
<dbReference type="GO" id="GO:0016020">
    <property type="term" value="C:membrane"/>
    <property type="evidence" value="ECO:0007669"/>
    <property type="project" value="UniProtKB-SubCell"/>
</dbReference>
<keyword evidence="13" id="KW-1185">Reference proteome</keyword>
<name>A0AAD4Q450_9EURO</name>
<evidence type="ECO:0000259" key="11">
    <source>
        <dbReference type="PROSITE" id="PS50929"/>
    </source>
</evidence>
<feature type="domain" description="ABC transmembrane type-1" evidence="11">
    <location>
        <begin position="125"/>
        <end position="447"/>
    </location>
</feature>
<feature type="transmembrane region" description="Helical" evidence="9">
    <location>
        <begin position="278"/>
        <end position="301"/>
    </location>
</feature>
<comment type="caution">
    <text evidence="12">The sequence shown here is derived from an EMBL/GenBank/DDBJ whole genome shotgun (WGS) entry which is preliminary data.</text>
</comment>
<feature type="domain" description="ABC transmembrane type-1" evidence="11">
    <location>
        <begin position="816"/>
        <end position="1091"/>
    </location>
</feature>
<reference evidence="12" key="1">
    <citation type="submission" date="2021-12" db="EMBL/GenBank/DDBJ databases">
        <title>Convergent genome expansion in fungi linked to evolution of root-endophyte symbiosis.</title>
        <authorList>
            <consortium name="DOE Joint Genome Institute"/>
            <person name="Ke Y.-H."/>
            <person name="Bonito G."/>
            <person name="Liao H.-L."/>
            <person name="Looney B."/>
            <person name="Rojas-Flechas A."/>
            <person name="Nash J."/>
            <person name="Hameed K."/>
            <person name="Schadt C."/>
            <person name="Martin F."/>
            <person name="Crous P.W."/>
            <person name="Miettinen O."/>
            <person name="Magnuson J.K."/>
            <person name="Labbe J."/>
            <person name="Jacobson D."/>
            <person name="Doktycz M.J."/>
            <person name="Veneault-Fourrey C."/>
            <person name="Kuo A."/>
            <person name="Mondo S."/>
            <person name="Calhoun S."/>
            <person name="Riley R."/>
            <person name="Ohm R."/>
            <person name="LaButti K."/>
            <person name="Andreopoulos B."/>
            <person name="Pangilinan J."/>
            <person name="Nolan M."/>
            <person name="Tritt A."/>
            <person name="Clum A."/>
            <person name="Lipzen A."/>
            <person name="Daum C."/>
            <person name="Barry K."/>
            <person name="Grigoriev I.V."/>
            <person name="Vilgalys R."/>
        </authorList>
    </citation>
    <scope>NUCLEOTIDE SEQUENCE</scope>
    <source>
        <strain evidence="12">PMI_201</strain>
    </source>
</reference>
<evidence type="ECO:0000256" key="1">
    <source>
        <dbReference type="ARBA" id="ARBA00004141"/>
    </source>
</evidence>
<feature type="transmembrane region" description="Helical" evidence="9">
    <location>
        <begin position="124"/>
        <end position="148"/>
    </location>
</feature>
<evidence type="ECO:0000256" key="2">
    <source>
        <dbReference type="ARBA" id="ARBA00022448"/>
    </source>
</evidence>
<dbReference type="FunFam" id="3.40.50.300:FF:000997">
    <property type="entry name" value="Multidrug resistance-associated protein 1"/>
    <property type="match status" value="1"/>
</dbReference>
<dbReference type="InterPro" id="IPR027417">
    <property type="entry name" value="P-loop_NTPase"/>
</dbReference>
<protein>
    <submittedName>
        <fullName evidence="12">Oligomycin resistance ATP-dependent permease yor1</fullName>
    </submittedName>
</protein>
<feature type="transmembrane region" description="Helical" evidence="9">
    <location>
        <begin position="307"/>
        <end position="325"/>
    </location>
</feature>
<dbReference type="CDD" id="cd03244">
    <property type="entry name" value="ABCC_MRP_domain2"/>
    <property type="match status" value="1"/>
</dbReference>
<sequence length="1385" mass="154266">MTEPKEEGRSPSPLRKSWLSRLNPIAQRKSFPVPDQRTESPESKAGFLSLLTWEWMTRIIFVRLSNWRVGYQRPLEENDLVLINPTRSVPVITAKLKEAFERKVASGTSRPLLKAIYEAYRADIIIGALCCLLGNLTLVLVPFVLKYLIEFATDAYMASMTGKPGPPVRIGIGYVIGLTCMQILGSIGNNHFMYRGMVVGGQARAALISLIFSKVMTISGRAKAGWKPPKSPPTHIKPDTEEEKKWYADQLQETKVEGWSNGRIINLMSTDTSRIDKAAGWMHMAWASPMAMLVTIALLLVNLTYSALPGIAIFMLSIPFMGMVVRQMLKVRSRANKLTDQRVSLTQEVLQAIRFVKYYAWEPDFLERIGKLRRKEIRFVQILYAMKNGMTAIGTSIPMFASMLGFITFSLTNHPLSPAPVFSSLTLFNQLRLPLMLFPMVLGLISDALTAIQRIESFLLTEDLQNDVAPTDEQPNAVTLVDVSFTWENAIEGREAAKKGKKDTKNKPKKAKREKKKAKKNDDAGTSLEKDVSTDTTESSRVSDPFKIENLNIQIGHHEFLGIVGGVGSGKTSLLAALAGEMRRLQGDAIISGSKAYCPQNAWIQNATVQENIIFGQELDEEKFQRVIDACSLQQDLDILPRGRYSDIGERGVNLSGGQKARVSLARAIYSDANILLMDDPLSAVDAHVGRHIMEHAICGLLKDKCRILATHQLHILNKCDRIILMDDGKIVANDTFDNLVENDERFKAMMTTVSYDQHENVENPVSVAIPKDATLATETLKNSLMKEEDDGPDEVSTSMYYQYFGAAGFPFVFPLVAVLLILSQGANIVTSLWLSWWTSDKFGYNTGTYIGAYAALGVGQAVLLFVYSTALALAGTSASKHLLQRAIKRVLHAPMSFFDTIPLGQIMNRFSKDVDTLDNNMMDSMRTASMTIAQIFSVFILVIAYYYYFAAAVVPLLMIYISIALYYSASARGIQRHESRFRGRVFARFNEAVYGTATIRAYGLAKDFTKNINDAIDQMDSAYFLTFANQRWLAVRLDAIGVILVCVTEILVVTSRFSISPSISGLVLSYLLSSVQMLQFTVRQAADVDNNMNSVERINYYGRYVEQEAPSHTVLVPEEWPSKGEIIFRDVHLRYRPGLPFALEKLDLHVQPGERIGVVGRTGAGKSTIIMALFRMVELSQGSIELDDLDIGTIGLNDLRSRMAIIPQDPTLFAGTVRSNLDPFNTHTDLELWSALRKAHLIDHDNSTDTGNKTGQHQITLESVIEEGGNNFSLGQRQLLALARALVRGSKIIICDEATSSIDFETDLKIQETISDGFSGCTLFCIAHRLKTIIGYDRICVMERGRVAELASPLELYDAGGIFRSMCEQSSITRENIIASRRRD</sequence>
<dbReference type="SMART" id="SM00382">
    <property type="entry name" value="AAA"/>
    <property type="match status" value="2"/>
</dbReference>
<feature type="domain" description="ABC transporter" evidence="10">
    <location>
        <begin position="532"/>
        <end position="753"/>
    </location>
</feature>
<dbReference type="PROSITE" id="PS50893">
    <property type="entry name" value="ABC_TRANSPORTER_2"/>
    <property type="match status" value="2"/>
</dbReference>
<feature type="transmembrane region" description="Helical" evidence="9">
    <location>
        <begin position="850"/>
        <end position="876"/>
    </location>
</feature>
<dbReference type="PANTHER" id="PTHR24223">
    <property type="entry name" value="ATP-BINDING CASSETTE SUB-FAMILY C"/>
    <property type="match status" value="1"/>
</dbReference>
<evidence type="ECO:0000259" key="10">
    <source>
        <dbReference type="PROSITE" id="PS50893"/>
    </source>
</evidence>
<dbReference type="CDD" id="cd03250">
    <property type="entry name" value="ABCC_MRP_domain1"/>
    <property type="match status" value="1"/>
</dbReference>
<dbReference type="Pfam" id="PF00005">
    <property type="entry name" value="ABC_tran"/>
    <property type="match status" value="2"/>
</dbReference>
<feature type="transmembrane region" description="Helical" evidence="9">
    <location>
        <begin position="168"/>
        <end position="187"/>
    </location>
</feature>
<dbReference type="SUPFAM" id="SSF90123">
    <property type="entry name" value="ABC transporter transmembrane region"/>
    <property type="match status" value="2"/>
</dbReference>
<dbReference type="Gene3D" id="3.40.50.300">
    <property type="entry name" value="P-loop containing nucleotide triphosphate hydrolases"/>
    <property type="match status" value="2"/>
</dbReference>
<dbReference type="EMBL" id="JAJTJA010000003">
    <property type="protein sequence ID" value="KAH8702381.1"/>
    <property type="molecule type" value="Genomic_DNA"/>
</dbReference>
<feature type="transmembrane region" description="Helical" evidence="9">
    <location>
        <begin position="431"/>
        <end position="452"/>
    </location>
</feature>
<feature type="compositionally biased region" description="Basic residues" evidence="8">
    <location>
        <begin position="507"/>
        <end position="519"/>
    </location>
</feature>
<organism evidence="12 13">
    <name type="scientific">Talaromyces proteolyticus</name>
    <dbReference type="NCBI Taxonomy" id="1131652"/>
    <lineage>
        <taxon>Eukaryota</taxon>
        <taxon>Fungi</taxon>
        <taxon>Dikarya</taxon>
        <taxon>Ascomycota</taxon>
        <taxon>Pezizomycotina</taxon>
        <taxon>Eurotiomycetes</taxon>
        <taxon>Eurotiomycetidae</taxon>
        <taxon>Eurotiales</taxon>
        <taxon>Trichocomaceae</taxon>
        <taxon>Talaromyces</taxon>
        <taxon>Talaromyces sect. Bacilispori</taxon>
    </lineage>
</organism>
<evidence type="ECO:0000256" key="5">
    <source>
        <dbReference type="ARBA" id="ARBA00022840"/>
    </source>
</evidence>
<keyword evidence="5" id="KW-0067">ATP-binding</keyword>
<dbReference type="Pfam" id="PF00664">
    <property type="entry name" value="ABC_membrane"/>
    <property type="match status" value="2"/>
</dbReference>
<proteinExistence type="predicted"/>
<keyword evidence="2" id="KW-0813">Transport</keyword>
<dbReference type="CDD" id="cd18597">
    <property type="entry name" value="ABC_6TM_YOR1_D1_like"/>
    <property type="match status" value="1"/>
</dbReference>
<dbReference type="InterPro" id="IPR017871">
    <property type="entry name" value="ABC_transporter-like_CS"/>
</dbReference>
<dbReference type="PROSITE" id="PS00211">
    <property type="entry name" value="ABC_TRANSPORTER_1"/>
    <property type="match status" value="2"/>
</dbReference>
<dbReference type="InterPro" id="IPR011527">
    <property type="entry name" value="ABC1_TM_dom"/>
</dbReference>
<evidence type="ECO:0000256" key="4">
    <source>
        <dbReference type="ARBA" id="ARBA00022741"/>
    </source>
</evidence>
<feature type="transmembrane region" description="Helical" evidence="9">
    <location>
        <begin position="929"/>
        <end position="949"/>
    </location>
</feature>
<evidence type="ECO:0000256" key="6">
    <source>
        <dbReference type="ARBA" id="ARBA00022989"/>
    </source>
</evidence>
<evidence type="ECO:0000256" key="9">
    <source>
        <dbReference type="SAM" id="Phobius"/>
    </source>
</evidence>
<dbReference type="PANTHER" id="PTHR24223:SF464">
    <property type="entry name" value="ABC-TYPE TRANSPORTER CICA"/>
    <property type="match status" value="1"/>
</dbReference>
<keyword evidence="6 9" id="KW-1133">Transmembrane helix</keyword>
<feature type="transmembrane region" description="Helical" evidence="9">
    <location>
        <begin position="1040"/>
        <end position="1060"/>
    </location>
</feature>
<evidence type="ECO:0000256" key="8">
    <source>
        <dbReference type="SAM" id="MobiDB-lite"/>
    </source>
</evidence>
<feature type="compositionally biased region" description="Basic and acidic residues" evidence="8">
    <location>
        <begin position="495"/>
        <end position="506"/>
    </location>
</feature>
<dbReference type="PROSITE" id="PS50929">
    <property type="entry name" value="ABC_TM1F"/>
    <property type="match status" value="2"/>
</dbReference>
<evidence type="ECO:0000256" key="3">
    <source>
        <dbReference type="ARBA" id="ARBA00022692"/>
    </source>
</evidence>
<keyword evidence="4" id="KW-0547">Nucleotide-binding</keyword>
<dbReference type="RefSeq" id="XP_046075757.1">
    <property type="nucleotide sequence ID" value="XM_046218957.1"/>
</dbReference>
<evidence type="ECO:0000313" key="13">
    <source>
        <dbReference type="Proteomes" id="UP001201262"/>
    </source>
</evidence>
<accession>A0AAD4Q450</accession>
<dbReference type="Proteomes" id="UP001201262">
    <property type="component" value="Unassembled WGS sequence"/>
</dbReference>
<evidence type="ECO:0000256" key="7">
    <source>
        <dbReference type="ARBA" id="ARBA00023136"/>
    </source>
</evidence>
<comment type="subcellular location">
    <subcellularLocation>
        <location evidence="1">Membrane</location>
        <topology evidence="1">Multi-pass membrane protein</topology>
    </subcellularLocation>
</comment>
<feature type="transmembrane region" description="Helical" evidence="9">
    <location>
        <begin position="391"/>
        <end position="411"/>
    </location>
</feature>
<dbReference type="GO" id="GO:0140359">
    <property type="term" value="F:ABC-type transporter activity"/>
    <property type="evidence" value="ECO:0007669"/>
    <property type="project" value="InterPro"/>
</dbReference>
<feature type="region of interest" description="Disordered" evidence="8">
    <location>
        <begin position="495"/>
        <end position="541"/>
    </location>
</feature>
<dbReference type="InterPro" id="IPR003439">
    <property type="entry name" value="ABC_transporter-like_ATP-bd"/>
</dbReference>